<dbReference type="EMBL" id="NSKB01000004">
    <property type="protein sequence ID" value="PAU76685.1"/>
    <property type="molecule type" value="Genomic_DNA"/>
</dbReference>
<dbReference type="Pfam" id="PF06097">
    <property type="entry name" value="DUF945"/>
    <property type="match status" value="1"/>
</dbReference>
<sequence length="414" mass="45750">MRKGRLLVAAVIVLGAGYLAAQAYSSAIFERELSRTLDDLEARGDLHVQRAELERGWFVSRGEIQLTALLDDWQLSLPYVARHGLLTTRLEGELQLQLEGGDDTLFGERLPASPPRWHGEYQTLSQTFEGRLDMAPFQVSDEQGEFDFEGLALRLSGEQGDLALTGSVAPWRLDVDGERLEVGPLQLDSRYRYGDDDFLQRDELQLAYLRVTQANGPDIALQALGYRGEVRLGRDELTLAGRLSLGEMTLAEEPALSGELALGVSRLNADAVRTLSRELREALAARDSQDPLTDREAEALAMSLEPYLLATLVDSPRLTLEPLQLASPMFGVEAHVEGELVFDGSDIESLSLADLEVASADNPWLARLDGHFVWHDLPRFVALQLGLPLDTEDLEIRVDAGELTLNGESLPPLW</sequence>
<dbReference type="OrthoDB" id="5778696at2"/>
<evidence type="ECO:0000313" key="1">
    <source>
        <dbReference type="EMBL" id="PAU76685.1"/>
    </source>
</evidence>
<proteinExistence type="predicted"/>
<name>A0A2A2EWA2_9GAMM</name>
<dbReference type="RefSeq" id="WP_095621075.1">
    <property type="nucleotide sequence ID" value="NZ_NSKB01000004.1"/>
</dbReference>
<gene>
    <name evidence="1" type="ORF">CK498_11900</name>
</gene>
<reference evidence="1 2" key="1">
    <citation type="submission" date="2017-08" db="EMBL/GenBank/DDBJ databases">
        <title>Halomonas alkalisoli sp. nov., isolated from saline alkaline soil.</title>
        <authorList>
            <person name="Wang D."/>
            <person name="Zhang G."/>
        </authorList>
    </citation>
    <scope>NUCLEOTIDE SEQUENCE [LARGE SCALE GENOMIC DNA]</scope>
    <source>
        <strain evidence="1 2">WRN001</strain>
    </source>
</reference>
<comment type="caution">
    <text evidence="1">The sequence shown here is derived from an EMBL/GenBank/DDBJ whole genome shotgun (WGS) entry which is preliminary data.</text>
</comment>
<keyword evidence="2" id="KW-1185">Reference proteome</keyword>
<evidence type="ECO:0008006" key="3">
    <source>
        <dbReference type="Google" id="ProtNLM"/>
    </source>
</evidence>
<dbReference type="AlphaFoldDB" id="A0A2A2EWA2"/>
<accession>A0A2A2EWA2</accession>
<protein>
    <recommendedName>
        <fullName evidence="3">DUF945 family protein</fullName>
    </recommendedName>
</protein>
<dbReference type="Proteomes" id="UP000217771">
    <property type="component" value="Unassembled WGS sequence"/>
</dbReference>
<organism evidence="1 2">
    <name type="scientific">Halomonas salipaludis</name>
    <dbReference type="NCBI Taxonomy" id="2032625"/>
    <lineage>
        <taxon>Bacteria</taxon>
        <taxon>Pseudomonadati</taxon>
        <taxon>Pseudomonadota</taxon>
        <taxon>Gammaproteobacteria</taxon>
        <taxon>Oceanospirillales</taxon>
        <taxon>Halomonadaceae</taxon>
        <taxon>Halomonas</taxon>
    </lineage>
</organism>
<evidence type="ECO:0000313" key="2">
    <source>
        <dbReference type="Proteomes" id="UP000217771"/>
    </source>
</evidence>
<dbReference type="InterPro" id="IPR010352">
    <property type="entry name" value="DUF945"/>
</dbReference>